<dbReference type="AlphaFoldDB" id="A0A239LPM9"/>
<proteinExistence type="predicted"/>
<name>A0A239LPM9_9BACT</name>
<accession>A0A239LPM9</accession>
<dbReference type="EMBL" id="FZOQ01000046">
    <property type="protein sequence ID" value="SNT32230.1"/>
    <property type="molecule type" value="Genomic_DNA"/>
</dbReference>
<keyword evidence="2" id="KW-1185">Reference proteome</keyword>
<gene>
    <name evidence="1" type="ORF">SAMN06296052_1469</name>
</gene>
<organism evidence="1 2">
    <name type="scientific">Pontibacter ummariensis</name>
    <dbReference type="NCBI Taxonomy" id="1610492"/>
    <lineage>
        <taxon>Bacteria</taxon>
        <taxon>Pseudomonadati</taxon>
        <taxon>Bacteroidota</taxon>
        <taxon>Cytophagia</taxon>
        <taxon>Cytophagales</taxon>
        <taxon>Hymenobacteraceae</taxon>
        <taxon>Pontibacter</taxon>
    </lineage>
</organism>
<dbReference type="Proteomes" id="UP000198432">
    <property type="component" value="Unassembled WGS sequence"/>
</dbReference>
<evidence type="ECO:0000313" key="2">
    <source>
        <dbReference type="Proteomes" id="UP000198432"/>
    </source>
</evidence>
<protein>
    <submittedName>
        <fullName evidence="1">Uncharacterized protein</fullName>
    </submittedName>
</protein>
<evidence type="ECO:0000313" key="1">
    <source>
        <dbReference type="EMBL" id="SNT32230.1"/>
    </source>
</evidence>
<sequence length="139" mass="15470">MLAALIALSGLFVWGSRQHGSRGEANGQKESAAKVDTDYKVVHASDSTSGKLQAYNSATDFVIASLQEPRTAEFPTTKEKLKHIKYLGDKRYQVDSWVDSQDTYGAMTRRSFSCIIKIDGASVIKERFMIEENGYIPRS</sequence>
<reference evidence="2" key="1">
    <citation type="submission" date="2017-06" db="EMBL/GenBank/DDBJ databases">
        <authorList>
            <person name="Varghese N."/>
            <person name="Submissions S."/>
        </authorList>
    </citation>
    <scope>NUCLEOTIDE SEQUENCE [LARGE SCALE GENOMIC DNA]</scope>
    <source>
        <strain evidence="2">NKM1</strain>
    </source>
</reference>